<dbReference type="EMBL" id="BSPQ01000001">
    <property type="protein sequence ID" value="GLS89092.1"/>
    <property type="molecule type" value="Genomic_DNA"/>
</dbReference>
<evidence type="ECO:0000313" key="3">
    <source>
        <dbReference type="Proteomes" id="UP001157353"/>
    </source>
</evidence>
<feature type="domain" description="Antitoxin Xre/MbcA/ParS-like toxin-binding" evidence="1">
    <location>
        <begin position="18"/>
        <end position="64"/>
    </location>
</feature>
<evidence type="ECO:0000259" key="1">
    <source>
        <dbReference type="Pfam" id="PF09722"/>
    </source>
</evidence>
<accession>A0ABQ6DVG6</accession>
<dbReference type="InterPro" id="IPR011979">
    <property type="entry name" value="Antitox_Xre"/>
</dbReference>
<sequence length="67" mass="7550">MDKNDRLHKIQLASLEFFEGNNESAQEWMKQPVKGLGNKRPIDMVCTDADTKTVLDLIGCLDHGVFS</sequence>
<dbReference type="RefSeq" id="WP_284202211.1">
    <property type="nucleotide sequence ID" value="NZ_BSPQ01000001.1"/>
</dbReference>
<dbReference type="InterPro" id="IPR024467">
    <property type="entry name" value="Xre/MbcA/ParS-like_toxin-bd"/>
</dbReference>
<evidence type="ECO:0000313" key="2">
    <source>
        <dbReference type="EMBL" id="GLS89092.1"/>
    </source>
</evidence>
<proteinExistence type="predicted"/>
<dbReference type="Proteomes" id="UP001157353">
    <property type="component" value="Unassembled WGS sequence"/>
</dbReference>
<comment type="caution">
    <text evidence="2">The sequence shown here is derived from an EMBL/GenBank/DDBJ whole genome shotgun (WGS) entry which is preliminary data.</text>
</comment>
<dbReference type="Pfam" id="PF09722">
    <property type="entry name" value="Xre_MbcA_ParS_C"/>
    <property type="match status" value="1"/>
</dbReference>
<name>A0ABQ6DVG6_9GAMM</name>
<reference evidence="3" key="1">
    <citation type="journal article" date="2019" name="Int. J. Syst. Evol. Microbiol.">
        <title>The Global Catalogue of Microorganisms (GCM) 10K type strain sequencing project: providing services to taxonomists for standard genome sequencing and annotation.</title>
        <authorList>
            <consortium name="The Broad Institute Genomics Platform"/>
            <consortium name="The Broad Institute Genome Sequencing Center for Infectious Disease"/>
            <person name="Wu L."/>
            <person name="Ma J."/>
        </authorList>
    </citation>
    <scope>NUCLEOTIDE SEQUENCE [LARGE SCALE GENOMIC DNA]</scope>
    <source>
        <strain evidence="3">NBRC 103166</strain>
    </source>
</reference>
<protein>
    <recommendedName>
        <fullName evidence="1">Antitoxin Xre/MbcA/ParS-like toxin-binding domain-containing protein</fullName>
    </recommendedName>
</protein>
<gene>
    <name evidence="2" type="ORF">GCM10007916_01590</name>
</gene>
<keyword evidence="3" id="KW-1185">Reference proteome</keyword>
<dbReference type="NCBIfam" id="TIGR02293">
    <property type="entry name" value="TAS_TIGR02293"/>
    <property type="match status" value="1"/>
</dbReference>
<organism evidence="2 3">
    <name type="scientific">Psychromonas marina</name>
    <dbReference type="NCBI Taxonomy" id="88364"/>
    <lineage>
        <taxon>Bacteria</taxon>
        <taxon>Pseudomonadati</taxon>
        <taxon>Pseudomonadota</taxon>
        <taxon>Gammaproteobacteria</taxon>
        <taxon>Alteromonadales</taxon>
        <taxon>Psychromonadaceae</taxon>
        <taxon>Psychromonas</taxon>
    </lineage>
</organism>